<proteinExistence type="inferred from homology"/>
<dbReference type="CDD" id="cd16277">
    <property type="entry name" value="metallo-hydrolase-like_MBL-fold"/>
    <property type="match status" value="1"/>
</dbReference>
<evidence type="ECO:0000256" key="1">
    <source>
        <dbReference type="ARBA" id="ARBA00007749"/>
    </source>
</evidence>
<accession>A0A370LA22</accession>
<dbReference type="Pfam" id="PF00753">
    <property type="entry name" value="Lactamase_B"/>
    <property type="match status" value="1"/>
</dbReference>
<dbReference type="InterPro" id="IPR001279">
    <property type="entry name" value="Metallo-B-lactamas"/>
</dbReference>
<evidence type="ECO:0000256" key="3">
    <source>
        <dbReference type="ARBA" id="ARBA00022801"/>
    </source>
</evidence>
<dbReference type="InterPro" id="IPR051013">
    <property type="entry name" value="MBL_superfamily_lactonases"/>
</dbReference>
<keyword evidence="2" id="KW-0479">Metal-binding</keyword>
<keyword evidence="4" id="KW-0862">Zinc</keyword>
<evidence type="ECO:0000259" key="5">
    <source>
        <dbReference type="SMART" id="SM00849"/>
    </source>
</evidence>
<organism evidence="6 7">
    <name type="scientific">Bosea caraganae</name>
    <dbReference type="NCBI Taxonomy" id="2763117"/>
    <lineage>
        <taxon>Bacteria</taxon>
        <taxon>Pseudomonadati</taxon>
        <taxon>Pseudomonadota</taxon>
        <taxon>Alphaproteobacteria</taxon>
        <taxon>Hyphomicrobiales</taxon>
        <taxon>Boseaceae</taxon>
        <taxon>Bosea</taxon>
    </lineage>
</organism>
<dbReference type="GO" id="GO:0046872">
    <property type="term" value="F:metal ion binding"/>
    <property type="evidence" value="ECO:0007669"/>
    <property type="project" value="UniProtKB-KW"/>
</dbReference>
<dbReference type="SMART" id="SM00849">
    <property type="entry name" value="Lactamase_B"/>
    <property type="match status" value="1"/>
</dbReference>
<gene>
    <name evidence="6" type="ORF">DWE98_05580</name>
</gene>
<name>A0A370LA22_9HYPH</name>
<dbReference type="AlphaFoldDB" id="A0A370LA22"/>
<evidence type="ECO:0000313" key="6">
    <source>
        <dbReference type="EMBL" id="RDJ28069.1"/>
    </source>
</evidence>
<dbReference type="InterPro" id="IPR036866">
    <property type="entry name" value="RibonucZ/Hydroxyglut_hydro"/>
</dbReference>
<reference evidence="7" key="1">
    <citation type="submission" date="2018-07" db="EMBL/GenBank/DDBJ databases">
        <authorList>
            <person name="Safronova V.I."/>
            <person name="Chirak E.R."/>
            <person name="Sazanova A.L."/>
        </authorList>
    </citation>
    <scope>NUCLEOTIDE SEQUENCE [LARGE SCALE GENOMIC DNA]</scope>
    <source>
        <strain evidence="7">RCAM04685</strain>
    </source>
</reference>
<evidence type="ECO:0000313" key="7">
    <source>
        <dbReference type="Proteomes" id="UP000255207"/>
    </source>
</evidence>
<dbReference type="OrthoDB" id="9773738at2"/>
<evidence type="ECO:0000256" key="2">
    <source>
        <dbReference type="ARBA" id="ARBA00022723"/>
    </source>
</evidence>
<keyword evidence="3 6" id="KW-0378">Hydrolase</keyword>
<feature type="domain" description="Metallo-beta-lactamase" evidence="5">
    <location>
        <begin position="59"/>
        <end position="269"/>
    </location>
</feature>
<protein>
    <submittedName>
        <fullName evidence="6">MBL fold metallo-hydrolase</fullName>
    </submittedName>
</protein>
<dbReference type="GO" id="GO:0016787">
    <property type="term" value="F:hydrolase activity"/>
    <property type="evidence" value="ECO:0007669"/>
    <property type="project" value="UniProtKB-KW"/>
</dbReference>
<dbReference type="PANTHER" id="PTHR42978">
    <property type="entry name" value="QUORUM-QUENCHING LACTONASE YTNP-RELATED-RELATED"/>
    <property type="match status" value="1"/>
</dbReference>
<dbReference type="EMBL" id="QQTP01000002">
    <property type="protein sequence ID" value="RDJ28069.1"/>
    <property type="molecule type" value="Genomic_DNA"/>
</dbReference>
<dbReference type="PANTHER" id="PTHR42978:SF6">
    <property type="entry name" value="QUORUM-QUENCHING LACTONASE YTNP-RELATED"/>
    <property type="match status" value="1"/>
</dbReference>
<comment type="similarity">
    <text evidence="1">Belongs to the metallo-beta-lactamase superfamily.</text>
</comment>
<keyword evidence="7" id="KW-1185">Reference proteome</keyword>
<dbReference type="Proteomes" id="UP000255207">
    <property type="component" value="Unassembled WGS sequence"/>
</dbReference>
<dbReference type="RefSeq" id="WP_114828194.1">
    <property type="nucleotide sequence ID" value="NZ_QQTO01000037.1"/>
</dbReference>
<comment type="caution">
    <text evidence="6">The sequence shown here is derived from an EMBL/GenBank/DDBJ whole genome shotgun (WGS) entry which is preliminary data.</text>
</comment>
<evidence type="ECO:0000256" key="4">
    <source>
        <dbReference type="ARBA" id="ARBA00022833"/>
    </source>
</evidence>
<sequence length="296" mass="33260">MISSFKIGDIKVTSILEYFGPTHDPAFLYPKFDRAVIEQEKSWLVPHHYHPQMDRLLIAIQIWVVHAGDRVIIVDTGVGNRKNRSAERMHQLNTLFLHWLNAAGAPREKVTDVVITHMHSDHLGWNTMLVDGRWEPTFPNARYVFPEIDFQHFTASRERGTDLSDGALADSVAPIFEAGLGYFIPSQPTLLDLFRVVPAPGHTPGMLNLWVESGGQTGVFSADIMHHPLQIVRPDWNTAFCQLPDAALETRAAFLAEASRTNAFVMPCHFGAPHAGFIRRQGDGYRFEPTAETTIL</sequence>
<dbReference type="SUPFAM" id="SSF56281">
    <property type="entry name" value="Metallo-hydrolase/oxidoreductase"/>
    <property type="match status" value="1"/>
</dbReference>
<dbReference type="Gene3D" id="3.60.15.10">
    <property type="entry name" value="Ribonuclease Z/Hydroxyacylglutathione hydrolase-like"/>
    <property type="match status" value="1"/>
</dbReference>